<protein>
    <recommendedName>
        <fullName evidence="1">DUF2344 domain-containing protein</fullName>
    </recommendedName>
</protein>
<dbReference type="EMBL" id="BARV01001480">
    <property type="protein sequence ID" value="GAH96701.1"/>
    <property type="molecule type" value="Genomic_DNA"/>
</dbReference>
<feature type="domain" description="DUF2344" evidence="1">
    <location>
        <begin position="3"/>
        <end position="164"/>
    </location>
</feature>
<name>X1JPM9_9ZZZZ</name>
<evidence type="ECO:0000313" key="2">
    <source>
        <dbReference type="EMBL" id="GAH96701.1"/>
    </source>
</evidence>
<sequence>MQRLRLKFSRGEELKFISHLDLIRLWERALRRAGVSLAYSQGFTLHPRISLAVPLPVGVTSQAELMDVFLSRWVSPNSFIAQVGEQLPRGLDLLEAWPVGLGIPSLQSQALFAEYKVEMEMEKERQEVEIALQSLLSAKELPWHHYRDTGARYYDLRALVDDLWLIGCYDSLCSLGMRLYCDARGTGRPEQVAQALGFSQRPKSIHRTKLILS</sequence>
<dbReference type="AlphaFoldDB" id="X1JPM9"/>
<proteinExistence type="predicted"/>
<reference evidence="2" key="1">
    <citation type="journal article" date="2014" name="Front. Microbiol.">
        <title>High frequency of phylogenetically diverse reductive dehalogenase-homologous genes in deep subseafloor sedimentary metagenomes.</title>
        <authorList>
            <person name="Kawai M."/>
            <person name="Futagami T."/>
            <person name="Toyoda A."/>
            <person name="Takaki Y."/>
            <person name="Nishi S."/>
            <person name="Hori S."/>
            <person name="Arai W."/>
            <person name="Tsubouchi T."/>
            <person name="Morono Y."/>
            <person name="Uchiyama I."/>
            <person name="Ito T."/>
            <person name="Fujiyama A."/>
            <person name="Inagaki F."/>
            <person name="Takami H."/>
        </authorList>
    </citation>
    <scope>NUCLEOTIDE SEQUENCE</scope>
    <source>
        <strain evidence="2">Expedition CK06-06</strain>
    </source>
</reference>
<evidence type="ECO:0000259" key="1">
    <source>
        <dbReference type="Pfam" id="PF10105"/>
    </source>
</evidence>
<dbReference type="NCBIfam" id="TIGR03936">
    <property type="entry name" value="sam_1_link_chp"/>
    <property type="match status" value="1"/>
</dbReference>
<dbReference type="InterPro" id="IPR018768">
    <property type="entry name" value="DUF2344"/>
</dbReference>
<organism evidence="2">
    <name type="scientific">marine sediment metagenome</name>
    <dbReference type="NCBI Taxonomy" id="412755"/>
    <lineage>
        <taxon>unclassified sequences</taxon>
        <taxon>metagenomes</taxon>
        <taxon>ecological metagenomes</taxon>
    </lineage>
</organism>
<dbReference type="Pfam" id="PF10105">
    <property type="entry name" value="DUF2344"/>
    <property type="match status" value="1"/>
</dbReference>
<comment type="caution">
    <text evidence="2">The sequence shown here is derived from an EMBL/GenBank/DDBJ whole genome shotgun (WGS) entry which is preliminary data.</text>
</comment>
<accession>X1JPM9</accession>
<gene>
    <name evidence="2" type="ORF">S06H3_04268</name>
</gene>